<dbReference type="PANTHER" id="PTHR38120:SF1">
    <property type="entry name" value="M PROTEIN, SEROTYPE 2.1"/>
    <property type="match status" value="1"/>
</dbReference>
<evidence type="ECO:0000256" key="2">
    <source>
        <dbReference type="SAM" id="MobiDB-lite"/>
    </source>
</evidence>
<proteinExistence type="predicted"/>
<comment type="caution">
    <text evidence="3">The sequence shown here is derived from an EMBL/GenBank/DDBJ whole genome shotgun (WGS) entry which is preliminary data.</text>
</comment>
<evidence type="ECO:0000256" key="1">
    <source>
        <dbReference type="SAM" id="Coils"/>
    </source>
</evidence>
<evidence type="ECO:0000313" key="4">
    <source>
        <dbReference type="Proteomes" id="UP000268093"/>
    </source>
</evidence>
<reference evidence="3 4" key="1">
    <citation type="journal article" date="2018" name="New Phytol.">
        <title>Phylogenomics of Endogonaceae and evolution of mycorrhizas within Mucoromycota.</title>
        <authorList>
            <person name="Chang Y."/>
            <person name="Desiro A."/>
            <person name="Na H."/>
            <person name="Sandor L."/>
            <person name="Lipzen A."/>
            <person name="Clum A."/>
            <person name="Barry K."/>
            <person name="Grigoriev I.V."/>
            <person name="Martin F.M."/>
            <person name="Stajich J.E."/>
            <person name="Smith M.E."/>
            <person name="Bonito G."/>
            <person name="Spatafora J.W."/>
        </authorList>
    </citation>
    <scope>NUCLEOTIDE SEQUENCE [LARGE SCALE GENOMIC DNA]</scope>
    <source>
        <strain evidence="3 4">GMNB39</strain>
    </source>
</reference>
<feature type="region of interest" description="Disordered" evidence="2">
    <location>
        <begin position="419"/>
        <end position="438"/>
    </location>
</feature>
<protein>
    <submittedName>
        <fullName evidence="3">Uncharacterized protein</fullName>
    </submittedName>
</protein>
<evidence type="ECO:0000313" key="3">
    <source>
        <dbReference type="EMBL" id="RUP06332.1"/>
    </source>
</evidence>
<organism evidence="3 4">
    <name type="scientific">Jimgerdemannia flammicorona</name>
    <dbReference type="NCBI Taxonomy" id="994334"/>
    <lineage>
        <taxon>Eukaryota</taxon>
        <taxon>Fungi</taxon>
        <taxon>Fungi incertae sedis</taxon>
        <taxon>Mucoromycota</taxon>
        <taxon>Mucoromycotina</taxon>
        <taxon>Endogonomycetes</taxon>
        <taxon>Endogonales</taxon>
        <taxon>Endogonaceae</taxon>
        <taxon>Jimgerdemannia</taxon>
    </lineage>
</organism>
<keyword evidence="1" id="KW-0175">Coiled coil</keyword>
<feature type="coiled-coil region" evidence="1">
    <location>
        <begin position="335"/>
        <end position="390"/>
    </location>
</feature>
<dbReference type="Proteomes" id="UP000268093">
    <property type="component" value="Unassembled WGS sequence"/>
</dbReference>
<sequence length="490" mass="55579">MPGAEDYRELIQSLKNKVDDLQNENMMTCSLPTLSQTLCIVRKQLDAHTIIPAKDILAELEATKDIQKELVDETSYYQKKYAAIETELTAARNLHTRLETQIYAQEQDGSNLRKENQQLNKAKKDLEKKLSGEVGFFWAMCTVNGQEFQGFLVNWEIFLGGVVFLLRKEEEMSICDRVVPGLWFHDIWCDKRFKSVGHKLEFVGCDSLKSQLAEINKNRSLSHRTQQFENDRVHWQKREADLYNQIRTLSTNGLSPASQRRRSVSYMPVMPNGVSGLSLLGGISESESSPFPSSGSLASTLAVGNNQLSPLSAANPPSTQSDSYTREAKIASLTIKAQDKQILDLKNEVERQKSVAQENLQQVQRQAMKIEHLENEISNVKQVNRSLMEDNESYQILLHEKTMSGEFMLNPIMQNRFDGDDYDTLDEPRRKESNGSVSKNGLNLAAELNLASVSSGTWESVQKESETNLMVESTFATYLLLLWAMTWETK</sequence>
<name>A0A433AUC8_9FUNG</name>
<dbReference type="AlphaFoldDB" id="A0A433AUC8"/>
<gene>
    <name evidence="3" type="ORF">BC936DRAFT_140402</name>
</gene>
<dbReference type="PANTHER" id="PTHR38120">
    <property type="entry name" value="EXPRESSED PROTEIN"/>
    <property type="match status" value="1"/>
</dbReference>
<feature type="coiled-coil region" evidence="1">
    <location>
        <begin position="81"/>
        <end position="132"/>
    </location>
</feature>
<accession>A0A433AUC8</accession>
<keyword evidence="4" id="KW-1185">Reference proteome</keyword>
<dbReference type="EMBL" id="RBNI01016958">
    <property type="protein sequence ID" value="RUP06332.1"/>
    <property type="molecule type" value="Genomic_DNA"/>
</dbReference>
<dbReference type="OrthoDB" id="2121319at2759"/>